<dbReference type="RefSeq" id="XP_005761097.1">
    <property type="nucleotide sequence ID" value="XM_005761040.1"/>
</dbReference>
<accession>A0A0D3IBN3</accession>
<evidence type="ECO:0000313" key="3">
    <source>
        <dbReference type="EnsemblProtists" id="EOD08668"/>
    </source>
</evidence>
<feature type="compositionally biased region" description="Basic and acidic residues" evidence="1">
    <location>
        <begin position="129"/>
        <end position="138"/>
    </location>
</feature>
<feature type="region of interest" description="Disordered" evidence="1">
    <location>
        <begin position="119"/>
        <end position="138"/>
    </location>
</feature>
<feature type="region of interest" description="Disordered" evidence="1">
    <location>
        <begin position="75"/>
        <end position="100"/>
    </location>
</feature>
<dbReference type="InterPro" id="IPR008011">
    <property type="entry name" value="Complex1_LYR_dom"/>
</dbReference>
<keyword evidence="4" id="KW-1185">Reference proteome</keyword>
<dbReference type="PaxDb" id="2903-EOD08668"/>
<dbReference type="GeneID" id="17254675"/>
<name>A0A0D3IBN3_EMIH1</name>
<proteinExistence type="predicted"/>
<protein>
    <recommendedName>
        <fullName evidence="2">Complex 1 LYR protein domain-containing protein</fullName>
    </recommendedName>
</protein>
<reference evidence="3" key="2">
    <citation type="submission" date="2024-10" db="UniProtKB">
        <authorList>
            <consortium name="EnsemblProtists"/>
        </authorList>
    </citation>
    <scope>IDENTIFICATION</scope>
</reference>
<evidence type="ECO:0000259" key="2">
    <source>
        <dbReference type="Pfam" id="PF05347"/>
    </source>
</evidence>
<feature type="compositionally biased region" description="Basic and acidic residues" evidence="1">
    <location>
        <begin position="91"/>
        <end position="100"/>
    </location>
</feature>
<feature type="domain" description="Complex 1 LYR protein" evidence="2">
    <location>
        <begin position="90"/>
        <end position="115"/>
    </location>
</feature>
<dbReference type="Pfam" id="PF05347">
    <property type="entry name" value="Complex1_LYR"/>
    <property type="match status" value="1"/>
</dbReference>
<dbReference type="KEGG" id="ehx:EMIHUDRAFT_217414"/>
<dbReference type="HOGENOM" id="CLU_1859023_0_0_1"/>
<dbReference type="Proteomes" id="UP000013827">
    <property type="component" value="Unassembled WGS sequence"/>
</dbReference>
<dbReference type="CDD" id="cd20251">
    <property type="entry name" value="Complex1_LYR_SF"/>
    <property type="match status" value="1"/>
</dbReference>
<dbReference type="AlphaFoldDB" id="A0A0D3IBN3"/>
<feature type="compositionally biased region" description="Polar residues" evidence="1">
    <location>
        <begin position="119"/>
        <end position="128"/>
    </location>
</feature>
<evidence type="ECO:0000256" key="1">
    <source>
        <dbReference type="SAM" id="MobiDB-lite"/>
    </source>
</evidence>
<sequence>MCIISVPSVSKKNLGKRSGATGGSVEGARTLHMPQTATRALYRDILRTAQRWPSIRRAKVIEEIRAGALSSTRLLPAARASRDPGPPSATEFRENRNVKEPEQLQKLLAEARTGLAALRSQSGLSSKASDVDFKFGDF</sequence>
<dbReference type="EnsemblProtists" id="EOD08668">
    <property type="protein sequence ID" value="EOD08668"/>
    <property type="gene ID" value="EMIHUDRAFT_217414"/>
</dbReference>
<evidence type="ECO:0000313" key="4">
    <source>
        <dbReference type="Proteomes" id="UP000013827"/>
    </source>
</evidence>
<organism evidence="3 4">
    <name type="scientific">Emiliania huxleyi (strain CCMP1516)</name>
    <dbReference type="NCBI Taxonomy" id="280463"/>
    <lineage>
        <taxon>Eukaryota</taxon>
        <taxon>Haptista</taxon>
        <taxon>Haptophyta</taxon>
        <taxon>Prymnesiophyceae</taxon>
        <taxon>Isochrysidales</taxon>
        <taxon>Noelaerhabdaceae</taxon>
        <taxon>Emiliania</taxon>
    </lineage>
</organism>
<reference evidence="4" key="1">
    <citation type="journal article" date="2013" name="Nature">
        <title>Pan genome of the phytoplankton Emiliania underpins its global distribution.</title>
        <authorList>
            <person name="Read B.A."/>
            <person name="Kegel J."/>
            <person name="Klute M.J."/>
            <person name="Kuo A."/>
            <person name="Lefebvre S.C."/>
            <person name="Maumus F."/>
            <person name="Mayer C."/>
            <person name="Miller J."/>
            <person name="Monier A."/>
            <person name="Salamov A."/>
            <person name="Young J."/>
            <person name="Aguilar M."/>
            <person name="Claverie J.M."/>
            <person name="Frickenhaus S."/>
            <person name="Gonzalez K."/>
            <person name="Herman E.K."/>
            <person name="Lin Y.C."/>
            <person name="Napier J."/>
            <person name="Ogata H."/>
            <person name="Sarno A.F."/>
            <person name="Shmutz J."/>
            <person name="Schroeder D."/>
            <person name="de Vargas C."/>
            <person name="Verret F."/>
            <person name="von Dassow P."/>
            <person name="Valentin K."/>
            <person name="Van de Peer Y."/>
            <person name="Wheeler G."/>
            <person name="Dacks J.B."/>
            <person name="Delwiche C.F."/>
            <person name="Dyhrman S.T."/>
            <person name="Glockner G."/>
            <person name="John U."/>
            <person name="Richards T."/>
            <person name="Worden A.Z."/>
            <person name="Zhang X."/>
            <person name="Grigoriev I.V."/>
            <person name="Allen A.E."/>
            <person name="Bidle K."/>
            <person name="Borodovsky M."/>
            <person name="Bowler C."/>
            <person name="Brownlee C."/>
            <person name="Cock J.M."/>
            <person name="Elias M."/>
            <person name="Gladyshev V.N."/>
            <person name="Groth M."/>
            <person name="Guda C."/>
            <person name="Hadaegh A."/>
            <person name="Iglesias-Rodriguez M.D."/>
            <person name="Jenkins J."/>
            <person name="Jones B.M."/>
            <person name="Lawson T."/>
            <person name="Leese F."/>
            <person name="Lindquist E."/>
            <person name="Lobanov A."/>
            <person name="Lomsadze A."/>
            <person name="Malik S.B."/>
            <person name="Marsh M.E."/>
            <person name="Mackinder L."/>
            <person name="Mock T."/>
            <person name="Mueller-Roeber B."/>
            <person name="Pagarete A."/>
            <person name="Parker M."/>
            <person name="Probert I."/>
            <person name="Quesneville H."/>
            <person name="Raines C."/>
            <person name="Rensing S.A."/>
            <person name="Riano-Pachon D.M."/>
            <person name="Richier S."/>
            <person name="Rokitta S."/>
            <person name="Shiraiwa Y."/>
            <person name="Soanes D.M."/>
            <person name="van der Giezen M."/>
            <person name="Wahlund T.M."/>
            <person name="Williams B."/>
            <person name="Wilson W."/>
            <person name="Wolfe G."/>
            <person name="Wurch L.L."/>
        </authorList>
    </citation>
    <scope>NUCLEOTIDE SEQUENCE</scope>
</reference>